<feature type="transmembrane region" description="Helical" evidence="3">
    <location>
        <begin position="216"/>
        <end position="235"/>
    </location>
</feature>
<comment type="similarity">
    <text evidence="2">Belongs to the major facilitator superfamily. Monocarboxylate porter (TC 2.A.1.13) family.</text>
</comment>
<feature type="transmembrane region" description="Helical" evidence="3">
    <location>
        <begin position="139"/>
        <end position="159"/>
    </location>
</feature>
<dbReference type="PANTHER" id="PTHR11360:SF230">
    <property type="entry name" value="MONOCARBOXYLATE TRANSPORTER, PUTATIVE (AFU_ORTHOLOGUE AFUA_2G12790)-RELATED"/>
    <property type="match status" value="1"/>
</dbReference>
<dbReference type="InterPro" id="IPR050327">
    <property type="entry name" value="Proton-linked_MCT"/>
</dbReference>
<proteinExistence type="inferred from homology"/>
<dbReference type="EMBL" id="JAQJAN010000024">
    <property type="protein sequence ID" value="KAJ5701008.1"/>
    <property type="molecule type" value="Genomic_DNA"/>
</dbReference>
<keyword evidence="3" id="KW-0472">Membrane</keyword>
<dbReference type="PANTHER" id="PTHR11360">
    <property type="entry name" value="MONOCARBOXYLATE TRANSPORTER"/>
    <property type="match status" value="1"/>
</dbReference>
<dbReference type="InterPro" id="IPR036259">
    <property type="entry name" value="MFS_trans_sf"/>
</dbReference>
<feature type="transmembrane region" description="Helical" evidence="3">
    <location>
        <begin position="306"/>
        <end position="326"/>
    </location>
</feature>
<dbReference type="Pfam" id="PF07690">
    <property type="entry name" value="MFS_1"/>
    <property type="match status" value="1"/>
</dbReference>
<feature type="transmembrane region" description="Helical" evidence="3">
    <location>
        <begin position="247"/>
        <end position="266"/>
    </location>
</feature>
<evidence type="ECO:0008006" key="6">
    <source>
        <dbReference type="Google" id="ProtNLM"/>
    </source>
</evidence>
<gene>
    <name evidence="4" type="ORF">N7493_012054</name>
</gene>
<sequence length="371" mass="40736">MVRGIWIIHDTGLYLWGDGSIGWISSLFTFFNLFLGVQVRPLFGRYGPRWIMLGGSMVYTLSIFLLGSCKVYYLFMLCLGVMGGISSACLSTPSMASLSHWFHDRRGTATGVAMMGASVGGIRFPLILKTTLSRLGWGWAVRIIGFIFIVFLVIGNICVRSRFPSKKRSGTIDLQCFTDSRFIWITAGAFLTEIVLFAALGLIPTYAVMQGFDTGVGFYLLIVFNAGSAFGRWLSGMCSDDLERFNTLGTVNSTTAAIIWIMWYPFGHYLGVLYPFCAILGFGTGTILSLTPVCLGQLCDTDKFGVWFGTCYSVASFGTLVGIPIGGQLLQVAGHSRLVAVLGSILALAAFCFVMVQWACLGYRWRWLVKV</sequence>
<keyword evidence="3" id="KW-0812">Transmembrane</keyword>
<evidence type="ECO:0000313" key="5">
    <source>
        <dbReference type="Proteomes" id="UP001215712"/>
    </source>
</evidence>
<dbReference type="SUPFAM" id="SSF103473">
    <property type="entry name" value="MFS general substrate transporter"/>
    <property type="match status" value="1"/>
</dbReference>
<keyword evidence="5" id="KW-1185">Reference proteome</keyword>
<protein>
    <recommendedName>
        <fullName evidence="6">Major facilitator superfamily (MFS) profile domain-containing protein</fullName>
    </recommendedName>
</protein>
<feature type="transmembrane region" description="Helical" evidence="3">
    <location>
        <begin position="20"/>
        <end position="37"/>
    </location>
</feature>
<keyword evidence="3" id="KW-1133">Transmembrane helix</keyword>
<evidence type="ECO:0000256" key="2">
    <source>
        <dbReference type="ARBA" id="ARBA00006727"/>
    </source>
</evidence>
<dbReference type="GO" id="GO:0022857">
    <property type="term" value="F:transmembrane transporter activity"/>
    <property type="evidence" value="ECO:0007669"/>
    <property type="project" value="InterPro"/>
</dbReference>
<comment type="subcellular location">
    <subcellularLocation>
        <location evidence="1">Membrane</location>
        <topology evidence="1">Multi-pass membrane protein</topology>
    </subcellularLocation>
</comment>
<dbReference type="Proteomes" id="UP001215712">
    <property type="component" value="Unassembled WGS sequence"/>
</dbReference>
<feature type="transmembrane region" description="Helical" evidence="3">
    <location>
        <begin position="72"/>
        <end position="96"/>
    </location>
</feature>
<accession>A0AAD6MQ64</accession>
<feature type="transmembrane region" description="Helical" evidence="3">
    <location>
        <begin position="49"/>
        <end position="66"/>
    </location>
</feature>
<reference evidence="4" key="1">
    <citation type="journal article" date="2023" name="IMA Fungus">
        <title>Comparative genomic study of the Penicillium genus elucidates a diverse pangenome and 15 lateral gene transfer events.</title>
        <authorList>
            <person name="Petersen C."/>
            <person name="Sorensen T."/>
            <person name="Nielsen M.R."/>
            <person name="Sondergaard T.E."/>
            <person name="Sorensen J.L."/>
            <person name="Fitzpatrick D.A."/>
            <person name="Frisvad J.C."/>
            <person name="Nielsen K.L."/>
        </authorList>
    </citation>
    <scope>NUCLEOTIDE SEQUENCE</scope>
    <source>
        <strain evidence="4">IBT 17514</strain>
    </source>
</reference>
<evidence type="ECO:0000256" key="1">
    <source>
        <dbReference type="ARBA" id="ARBA00004141"/>
    </source>
</evidence>
<feature type="transmembrane region" description="Helical" evidence="3">
    <location>
        <begin position="182"/>
        <end position="204"/>
    </location>
</feature>
<evidence type="ECO:0000256" key="3">
    <source>
        <dbReference type="SAM" id="Phobius"/>
    </source>
</evidence>
<dbReference type="InterPro" id="IPR011701">
    <property type="entry name" value="MFS"/>
</dbReference>
<comment type="caution">
    <text evidence="4">The sequence shown here is derived from an EMBL/GenBank/DDBJ whole genome shotgun (WGS) entry which is preliminary data.</text>
</comment>
<name>A0AAD6MQ64_9EURO</name>
<organism evidence="4 5">
    <name type="scientific">Penicillium malachiteum</name>
    <dbReference type="NCBI Taxonomy" id="1324776"/>
    <lineage>
        <taxon>Eukaryota</taxon>
        <taxon>Fungi</taxon>
        <taxon>Dikarya</taxon>
        <taxon>Ascomycota</taxon>
        <taxon>Pezizomycotina</taxon>
        <taxon>Eurotiomycetes</taxon>
        <taxon>Eurotiomycetidae</taxon>
        <taxon>Eurotiales</taxon>
        <taxon>Aspergillaceae</taxon>
        <taxon>Penicillium</taxon>
    </lineage>
</organism>
<evidence type="ECO:0000313" key="4">
    <source>
        <dbReference type="EMBL" id="KAJ5701008.1"/>
    </source>
</evidence>
<feature type="transmembrane region" description="Helical" evidence="3">
    <location>
        <begin position="338"/>
        <end position="361"/>
    </location>
</feature>
<dbReference type="GO" id="GO:0016020">
    <property type="term" value="C:membrane"/>
    <property type="evidence" value="ECO:0007669"/>
    <property type="project" value="UniProtKB-SubCell"/>
</dbReference>
<dbReference type="Gene3D" id="1.20.1250.20">
    <property type="entry name" value="MFS general substrate transporter like domains"/>
    <property type="match status" value="1"/>
</dbReference>
<feature type="transmembrane region" description="Helical" evidence="3">
    <location>
        <begin position="272"/>
        <end position="294"/>
    </location>
</feature>
<dbReference type="AlphaFoldDB" id="A0AAD6MQ64"/>
<reference evidence="4" key="2">
    <citation type="submission" date="2023-01" db="EMBL/GenBank/DDBJ databases">
        <authorList>
            <person name="Petersen C."/>
        </authorList>
    </citation>
    <scope>NUCLEOTIDE SEQUENCE</scope>
    <source>
        <strain evidence="4">IBT 17514</strain>
    </source>
</reference>